<organism evidence="1 2">
    <name type="scientific">Veillonella magna</name>
    <dbReference type="NCBI Taxonomy" id="464322"/>
    <lineage>
        <taxon>Bacteria</taxon>
        <taxon>Bacillati</taxon>
        <taxon>Bacillota</taxon>
        <taxon>Negativicutes</taxon>
        <taxon>Veillonellales</taxon>
        <taxon>Veillonellaceae</taxon>
        <taxon>Veillonella</taxon>
    </lineage>
</organism>
<evidence type="ECO:0000313" key="2">
    <source>
        <dbReference type="Proteomes" id="UP000707138"/>
    </source>
</evidence>
<reference evidence="1 2" key="1">
    <citation type="journal article" date="2021" name="Sci. Rep.">
        <title>The distribution of antibiotic resistance genes in chicken gut microbiota commensals.</title>
        <authorList>
            <person name="Juricova H."/>
            <person name="Matiasovicova J."/>
            <person name="Kubasova T."/>
            <person name="Cejkova D."/>
            <person name="Rychlik I."/>
        </authorList>
    </citation>
    <scope>NUCLEOTIDE SEQUENCE [LARGE SCALE GENOMIC DNA]</scope>
    <source>
        <strain evidence="1 2">An537</strain>
    </source>
</reference>
<keyword evidence="2" id="KW-1185">Reference proteome</keyword>
<proteinExistence type="predicted"/>
<gene>
    <name evidence="1" type="ORF">H6A01_07260</name>
</gene>
<name>A0ABS2GIV5_9FIRM</name>
<dbReference type="Proteomes" id="UP000707138">
    <property type="component" value="Unassembled WGS sequence"/>
</dbReference>
<sequence length="150" mass="17078">MYISSAEIYEDKVKLKYSDDSLDSCNDKVSLTSEQLPRPELYAVWGAMKKYVLGLVQPLQGFEDVSFFKIELFNYDGDMPMQIKLHGVDTYEKGDVLEFKTPRLGVVGGVQLIVANLIDELTLFARGRRAQMNLFEQTEKPVKVVEEQTS</sequence>
<comment type="caution">
    <text evidence="1">The sequence shown here is derived from an EMBL/GenBank/DDBJ whole genome shotgun (WGS) entry which is preliminary data.</text>
</comment>
<evidence type="ECO:0000313" key="1">
    <source>
        <dbReference type="EMBL" id="MBM6913114.1"/>
    </source>
</evidence>
<accession>A0ABS2GIV5</accession>
<dbReference type="EMBL" id="JACJLA010000012">
    <property type="protein sequence ID" value="MBM6913114.1"/>
    <property type="molecule type" value="Genomic_DNA"/>
</dbReference>
<protein>
    <submittedName>
        <fullName evidence="1">Uncharacterized protein</fullName>
    </submittedName>
</protein>
<dbReference type="RefSeq" id="WP_205088094.1">
    <property type="nucleotide sequence ID" value="NZ_JACJLA010000012.1"/>
</dbReference>